<evidence type="ECO:0000313" key="10">
    <source>
        <dbReference type="EnsemblProtists" id="PYU1_T004802"/>
    </source>
</evidence>
<keyword evidence="5 7" id="KW-0040">ANK repeat</keyword>
<comment type="similarity">
    <text evidence="8">Belongs to the DHHC palmitoyltransferase family.</text>
</comment>
<dbReference type="PANTHER" id="PTHR24161:SF85">
    <property type="entry name" value="PALMITOYLTRANSFERASE HIP14"/>
    <property type="match status" value="1"/>
</dbReference>
<feature type="transmembrane region" description="Helical" evidence="8">
    <location>
        <begin position="307"/>
        <end position="326"/>
    </location>
</feature>
<evidence type="ECO:0000256" key="4">
    <source>
        <dbReference type="ARBA" id="ARBA00022989"/>
    </source>
</evidence>
<feature type="transmembrane region" description="Helical" evidence="8">
    <location>
        <begin position="362"/>
        <end position="383"/>
    </location>
</feature>
<protein>
    <recommendedName>
        <fullName evidence="8">Palmitoyltransferase</fullName>
        <ecNumber evidence="8">2.3.1.225</ecNumber>
    </recommendedName>
</protein>
<organism evidence="10 11">
    <name type="scientific">Globisporangium ultimum (strain ATCC 200006 / CBS 805.95 / DAOM BR144)</name>
    <name type="common">Pythium ultimum</name>
    <dbReference type="NCBI Taxonomy" id="431595"/>
    <lineage>
        <taxon>Eukaryota</taxon>
        <taxon>Sar</taxon>
        <taxon>Stramenopiles</taxon>
        <taxon>Oomycota</taxon>
        <taxon>Peronosporomycetes</taxon>
        <taxon>Pythiales</taxon>
        <taxon>Pythiaceae</taxon>
        <taxon>Globisporangium</taxon>
    </lineage>
</organism>
<dbReference type="EC" id="2.3.1.225" evidence="8"/>
<feature type="transmembrane region" description="Helical" evidence="8">
    <location>
        <begin position="527"/>
        <end position="556"/>
    </location>
</feature>
<dbReference type="InterPro" id="IPR036770">
    <property type="entry name" value="Ankyrin_rpt-contain_sf"/>
</dbReference>
<dbReference type="InterPro" id="IPR001594">
    <property type="entry name" value="Palmitoyltrfase_DHHC"/>
</dbReference>
<dbReference type="GO" id="GO:0004190">
    <property type="term" value="F:aspartic-type endopeptidase activity"/>
    <property type="evidence" value="ECO:0007669"/>
    <property type="project" value="InterPro"/>
</dbReference>
<dbReference type="GO" id="GO:0019706">
    <property type="term" value="F:protein-cysteine S-palmitoyltransferase activity"/>
    <property type="evidence" value="ECO:0007669"/>
    <property type="project" value="UniProtKB-EC"/>
</dbReference>
<keyword evidence="8" id="KW-0808">Transferase</keyword>
<feature type="repeat" description="ANK" evidence="7">
    <location>
        <begin position="225"/>
        <end position="257"/>
    </location>
</feature>
<evidence type="ECO:0000256" key="1">
    <source>
        <dbReference type="ARBA" id="ARBA00004141"/>
    </source>
</evidence>
<feature type="transmembrane region" description="Helical" evidence="8">
    <location>
        <begin position="389"/>
        <end position="406"/>
    </location>
</feature>
<dbReference type="Pfam" id="PF12796">
    <property type="entry name" value="Ank_2"/>
    <property type="match status" value="2"/>
</dbReference>
<accession>K3WIL0</accession>
<dbReference type="GO" id="GO:0016020">
    <property type="term" value="C:membrane"/>
    <property type="evidence" value="ECO:0007669"/>
    <property type="project" value="UniProtKB-SubCell"/>
</dbReference>
<name>K3WIL0_GLOUD</name>
<dbReference type="EnsemblProtists" id="PYU1_T004802">
    <property type="protein sequence ID" value="PYU1_T004802"/>
    <property type="gene ID" value="PYU1_G004791"/>
</dbReference>
<dbReference type="Pfam" id="PF01529">
    <property type="entry name" value="DHHC"/>
    <property type="match status" value="1"/>
</dbReference>
<keyword evidence="2 8" id="KW-0812">Transmembrane</keyword>
<dbReference type="PROSITE" id="PS50175">
    <property type="entry name" value="ASP_PROT_RETROV"/>
    <property type="match status" value="1"/>
</dbReference>
<dbReference type="SUPFAM" id="SSF48403">
    <property type="entry name" value="Ankyrin repeat"/>
    <property type="match status" value="1"/>
</dbReference>
<reference evidence="11" key="1">
    <citation type="journal article" date="2010" name="Genome Biol.">
        <title>Genome sequence of the necrotrophic plant pathogen Pythium ultimum reveals original pathogenicity mechanisms and effector repertoire.</title>
        <authorList>
            <person name="Levesque C.A."/>
            <person name="Brouwer H."/>
            <person name="Cano L."/>
            <person name="Hamilton J.P."/>
            <person name="Holt C."/>
            <person name="Huitema E."/>
            <person name="Raffaele S."/>
            <person name="Robideau G.P."/>
            <person name="Thines M."/>
            <person name="Win J."/>
            <person name="Zerillo M.M."/>
            <person name="Beakes G.W."/>
            <person name="Boore J.L."/>
            <person name="Busam D."/>
            <person name="Dumas B."/>
            <person name="Ferriera S."/>
            <person name="Fuerstenberg S.I."/>
            <person name="Gachon C.M."/>
            <person name="Gaulin E."/>
            <person name="Govers F."/>
            <person name="Grenville-Briggs L."/>
            <person name="Horner N."/>
            <person name="Hostetler J."/>
            <person name="Jiang R.H."/>
            <person name="Johnson J."/>
            <person name="Krajaejun T."/>
            <person name="Lin H."/>
            <person name="Meijer H.J."/>
            <person name="Moore B."/>
            <person name="Morris P."/>
            <person name="Phuntmart V."/>
            <person name="Puiu D."/>
            <person name="Shetty J."/>
            <person name="Stajich J.E."/>
            <person name="Tripathy S."/>
            <person name="Wawra S."/>
            <person name="van West P."/>
            <person name="Whitty B.R."/>
            <person name="Coutinho P.M."/>
            <person name="Henrissat B."/>
            <person name="Martin F."/>
            <person name="Thomas P.D."/>
            <person name="Tyler B.M."/>
            <person name="De Vries R.P."/>
            <person name="Kamoun S."/>
            <person name="Yandell M."/>
            <person name="Tisserat N."/>
            <person name="Buell C.R."/>
        </authorList>
    </citation>
    <scope>NUCLEOTIDE SEQUENCE</scope>
    <source>
        <strain evidence="11">DAOM:BR144</strain>
    </source>
</reference>
<comment type="subcellular location">
    <subcellularLocation>
        <location evidence="1">Membrane</location>
        <topology evidence="1">Multi-pass membrane protein</topology>
    </subcellularLocation>
</comment>
<evidence type="ECO:0000256" key="5">
    <source>
        <dbReference type="ARBA" id="ARBA00023043"/>
    </source>
</evidence>
<dbReference type="AlphaFoldDB" id="K3WIL0"/>
<reference evidence="11" key="2">
    <citation type="submission" date="2010-04" db="EMBL/GenBank/DDBJ databases">
        <authorList>
            <person name="Buell R."/>
            <person name="Hamilton J."/>
            <person name="Hostetler J."/>
        </authorList>
    </citation>
    <scope>NUCLEOTIDE SEQUENCE [LARGE SCALE GENOMIC DNA]</scope>
    <source>
        <strain evidence="11">DAOM:BR144</strain>
    </source>
</reference>
<dbReference type="Proteomes" id="UP000019132">
    <property type="component" value="Unassembled WGS sequence"/>
</dbReference>
<evidence type="ECO:0000256" key="8">
    <source>
        <dbReference type="RuleBase" id="RU079119"/>
    </source>
</evidence>
<evidence type="ECO:0000256" key="2">
    <source>
        <dbReference type="ARBA" id="ARBA00022692"/>
    </source>
</evidence>
<dbReference type="Gene3D" id="1.25.40.20">
    <property type="entry name" value="Ankyrin repeat-containing domain"/>
    <property type="match status" value="1"/>
</dbReference>
<proteinExistence type="inferred from homology"/>
<dbReference type="InParanoid" id="K3WIL0"/>
<reference evidence="10" key="3">
    <citation type="submission" date="2015-02" db="UniProtKB">
        <authorList>
            <consortium name="EnsemblProtists"/>
        </authorList>
    </citation>
    <scope>IDENTIFICATION</scope>
    <source>
        <strain evidence="10">DAOM BR144</strain>
    </source>
</reference>
<dbReference type="GO" id="GO:0006508">
    <property type="term" value="P:proteolysis"/>
    <property type="evidence" value="ECO:0007669"/>
    <property type="project" value="InterPro"/>
</dbReference>
<keyword evidence="4 8" id="KW-1133">Transmembrane helix</keyword>
<evidence type="ECO:0000256" key="7">
    <source>
        <dbReference type="PROSITE-ProRule" id="PRU00023"/>
    </source>
</evidence>
<feature type="transmembrane region" description="Helical" evidence="8">
    <location>
        <begin position="332"/>
        <end position="350"/>
    </location>
</feature>
<evidence type="ECO:0000313" key="11">
    <source>
        <dbReference type="Proteomes" id="UP000019132"/>
    </source>
</evidence>
<dbReference type="InterPro" id="IPR001995">
    <property type="entry name" value="Peptidase_A2_cat"/>
</dbReference>
<dbReference type="SMART" id="SM00248">
    <property type="entry name" value="ANK"/>
    <property type="match status" value="6"/>
</dbReference>
<sequence>MRLICATCGIAPAEPDAAAAPEHPHKQQHDRQIAGSAPTCAKCEAPLQRPTVFDCARHGLLEELKELIEEDAGFDINAVEEASNATLLHHAAINSKMRILEYLFQDPVLKTQIKVDPLGGELQTTPLFWAAYHNHIYAVELLLRQGADASFTDAAGFNPFLLCIQRCFPITAAYLIAKGTDIDVRVKDKIGKTALMLLSNRQRFHLDSYRMVLSLQASIDLQDSEGNTALHHAAANDVGLAVRMLLDCGADPTIVNTSGETPLDCARKHAAPNSTTLHLLEEDRQLQQLAKWTSIPKRTLEGNVYKLSFFVPWLFIPASCAIVVYSHGFFRIMWQQGVLVAITIALLKLLQRGSYGDKKKAAALLFGVNVASIAWLVASFPLFARVTTSFQICTVLSILAMCVCLYKTATLDAGVVTTLYHEKLENIRTLVESKRPSATKLCLTCLHRRPLRAKHCAEMNACIAKFDHYCPFVNNAIGAHNHHYFFGFLLFAVLSICLELVACWQFASHLESLGEWHDGGRGRWFALWWIVHFHPVLFCVVVLDIVQVAWIAYLLFFHAYLVAAALTTNEFVKNENTSRAYSRGSIWRNCLTFFFLEKQTLGVDWRRVFTLEEYHASSSSTGDDDVQLPGKSKSA</sequence>
<dbReference type="InterPro" id="IPR002110">
    <property type="entry name" value="Ankyrin_rpt"/>
</dbReference>
<dbReference type="EMBL" id="GL376564">
    <property type="status" value="NOT_ANNOTATED_CDS"/>
    <property type="molecule type" value="Genomic_DNA"/>
</dbReference>
<evidence type="ECO:0000256" key="6">
    <source>
        <dbReference type="ARBA" id="ARBA00023136"/>
    </source>
</evidence>
<dbReference type="PROSITE" id="PS50088">
    <property type="entry name" value="ANK_REPEAT"/>
    <property type="match status" value="2"/>
</dbReference>
<dbReference type="HOGENOM" id="CLU_012510_3_1_1"/>
<keyword evidence="8" id="KW-0012">Acyltransferase</keyword>
<dbReference type="PANTHER" id="PTHR24161">
    <property type="entry name" value="ANK_REP_REGION DOMAIN-CONTAINING PROTEIN-RELATED"/>
    <property type="match status" value="1"/>
</dbReference>
<feature type="repeat" description="ANK" evidence="7">
    <location>
        <begin position="122"/>
        <end position="154"/>
    </location>
</feature>
<dbReference type="PROSITE" id="PS50216">
    <property type="entry name" value="DHHC"/>
    <property type="match status" value="1"/>
</dbReference>
<dbReference type="PROSITE" id="PS50297">
    <property type="entry name" value="ANK_REP_REGION"/>
    <property type="match status" value="2"/>
</dbReference>
<comment type="catalytic activity">
    <reaction evidence="8">
        <text>L-cysteinyl-[protein] + hexadecanoyl-CoA = S-hexadecanoyl-L-cysteinyl-[protein] + CoA</text>
        <dbReference type="Rhea" id="RHEA:36683"/>
        <dbReference type="Rhea" id="RHEA-COMP:10131"/>
        <dbReference type="Rhea" id="RHEA-COMP:11032"/>
        <dbReference type="ChEBI" id="CHEBI:29950"/>
        <dbReference type="ChEBI" id="CHEBI:57287"/>
        <dbReference type="ChEBI" id="CHEBI:57379"/>
        <dbReference type="ChEBI" id="CHEBI:74151"/>
        <dbReference type="EC" id="2.3.1.225"/>
    </reaction>
</comment>
<evidence type="ECO:0000256" key="3">
    <source>
        <dbReference type="ARBA" id="ARBA00022737"/>
    </source>
</evidence>
<dbReference type="eggNOG" id="KOG0509">
    <property type="taxonomic scope" value="Eukaryota"/>
</dbReference>
<dbReference type="VEuPathDB" id="FungiDB:PYU1_G004791"/>
<dbReference type="OMA" id="RECQSHS"/>
<keyword evidence="6 8" id="KW-0472">Membrane</keyword>
<feature type="domain" description="Peptidase A2" evidence="9">
    <location>
        <begin position="242"/>
        <end position="256"/>
    </location>
</feature>
<evidence type="ECO:0000259" key="9">
    <source>
        <dbReference type="PROSITE" id="PS50175"/>
    </source>
</evidence>
<feature type="transmembrane region" description="Helical" evidence="8">
    <location>
        <begin position="484"/>
        <end position="507"/>
    </location>
</feature>
<keyword evidence="3" id="KW-0677">Repeat</keyword>
<keyword evidence="11" id="KW-1185">Reference proteome</keyword>
<comment type="domain">
    <text evidence="8">The DHHC domain is required for palmitoyltransferase activity.</text>
</comment>